<protein>
    <recommendedName>
        <fullName evidence="7">Metalloprotease</fullName>
    </recommendedName>
</protein>
<name>A0A5C4UZ44_9ACTN</name>
<keyword evidence="6" id="KW-1185">Reference proteome</keyword>
<keyword evidence="3" id="KW-1133">Transmembrane helix</keyword>
<evidence type="ECO:0000313" key="6">
    <source>
        <dbReference type="Proteomes" id="UP000312512"/>
    </source>
</evidence>
<comment type="subcellular location">
    <subcellularLocation>
        <location evidence="1">Membrane</location>
        <topology evidence="1">Single-pass membrane protein</topology>
    </subcellularLocation>
</comment>
<dbReference type="PANTHER" id="PTHR30168">
    <property type="entry name" value="PUTATIVE MEMBRANE PROTEIN YPFJ"/>
    <property type="match status" value="1"/>
</dbReference>
<keyword evidence="4" id="KW-0472">Membrane</keyword>
<dbReference type="GO" id="GO:0016020">
    <property type="term" value="C:membrane"/>
    <property type="evidence" value="ECO:0007669"/>
    <property type="project" value="UniProtKB-SubCell"/>
</dbReference>
<evidence type="ECO:0000256" key="3">
    <source>
        <dbReference type="ARBA" id="ARBA00022989"/>
    </source>
</evidence>
<organism evidence="5 6">
    <name type="scientific">Nonomuraea phyllanthi</name>
    <dbReference type="NCBI Taxonomy" id="2219224"/>
    <lineage>
        <taxon>Bacteria</taxon>
        <taxon>Bacillati</taxon>
        <taxon>Actinomycetota</taxon>
        <taxon>Actinomycetes</taxon>
        <taxon>Streptosporangiales</taxon>
        <taxon>Streptosporangiaceae</taxon>
        <taxon>Nonomuraea</taxon>
    </lineage>
</organism>
<dbReference type="OrthoDB" id="9774900at2"/>
<sequence length="261" mass="28833">MPIMRLFALCATVTVGLLSASTSAHAATYPIRDHVLTANELYSSGIFHTSRCPERKIPPNNITLAKRYMTSVLGCLNASWGAHIKRAGLPFTPAKIGFITKPHKYCGLPWGQIVARYCAAEGRVLVLLKDSLLGDPSDLFLFQLTAHEYGHHVQKITGIRDAYDHHPYRNKSELQEQSRRKELQAECLSGLFVGSVWASLDERGEEDWKALLKVARNSGDEGYKVRSHGKGRNIAAWLDKGFRASSPAACNTWTAPSAKVS</sequence>
<gene>
    <name evidence="5" type="ORF">FH608_049010</name>
</gene>
<comment type="caution">
    <text evidence="5">The sequence shown here is derived from an EMBL/GenBank/DDBJ whole genome shotgun (WGS) entry which is preliminary data.</text>
</comment>
<accession>A0A5C4UZ44</accession>
<evidence type="ECO:0000256" key="1">
    <source>
        <dbReference type="ARBA" id="ARBA00004167"/>
    </source>
</evidence>
<dbReference type="Proteomes" id="UP000312512">
    <property type="component" value="Unassembled WGS sequence"/>
</dbReference>
<dbReference type="AlphaFoldDB" id="A0A5C4UZ44"/>
<dbReference type="Pfam" id="PF04228">
    <property type="entry name" value="Zn_peptidase"/>
    <property type="match status" value="1"/>
</dbReference>
<dbReference type="EMBL" id="VDLX02000035">
    <property type="protein sequence ID" value="KAB8183601.1"/>
    <property type="molecule type" value="Genomic_DNA"/>
</dbReference>
<evidence type="ECO:0008006" key="7">
    <source>
        <dbReference type="Google" id="ProtNLM"/>
    </source>
</evidence>
<proteinExistence type="predicted"/>
<dbReference type="InterPro" id="IPR007343">
    <property type="entry name" value="Uncharacterised_pept_Zn_put"/>
</dbReference>
<keyword evidence="2" id="KW-0812">Transmembrane</keyword>
<evidence type="ECO:0000256" key="4">
    <source>
        <dbReference type="ARBA" id="ARBA00023136"/>
    </source>
</evidence>
<dbReference type="PANTHER" id="PTHR30168:SF0">
    <property type="entry name" value="INNER MEMBRANE PROTEIN"/>
    <property type="match status" value="1"/>
</dbReference>
<reference evidence="5 6" key="1">
    <citation type="submission" date="2019-10" db="EMBL/GenBank/DDBJ databases">
        <title>Nonomuraea sp. nov., isolated from Phyllanthus amarus.</title>
        <authorList>
            <person name="Klykleung N."/>
            <person name="Tanasupawat S."/>
        </authorList>
    </citation>
    <scope>NUCLEOTIDE SEQUENCE [LARGE SCALE GENOMIC DNA]</scope>
    <source>
        <strain evidence="5 6">PA1-10</strain>
    </source>
</reference>
<evidence type="ECO:0000313" key="5">
    <source>
        <dbReference type="EMBL" id="KAB8183601.1"/>
    </source>
</evidence>
<evidence type="ECO:0000256" key="2">
    <source>
        <dbReference type="ARBA" id="ARBA00022692"/>
    </source>
</evidence>